<sequence>MGQDYSYTQPSSSEEFDMTSLLQAEADLYADEAESSYTIAEAVHYPPQPEAYEGFPRTCYCGCEPIVETSYTPKDPGRRYFTCVNVDDGDCHIWKWWDVAIMEEMRDMQTQLRLLKDQFFESDQKVAKLEKIVSVLCKKKSVVKYGFANGVCLLVMVIEVMVMGCYSEMSIYDDPHRRIFNDSSILERNEGFLGWSGALTVCIESGKIARPLGKHSTLNDINVFDRSPMFDDILQGRAPRVRYVVNRHMYKLAYYLTDGIYPKWSTFIQFITLPQCPKQELFAKVQEATRKDVEQAFGVLQARFAIVRNPVLTLDKEKIGKIMRACIILHNMIVENERGGYMRYDISKFEEGDVSRSSQVETERPTNLNNLFRVRNDLRDRHMHEQLKNDLIENFGTNLVMKINN</sequence>
<dbReference type="Gramene" id="Bo4g024600.1">
    <property type="protein sequence ID" value="Bo4g024600.1"/>
    <property type="gene ID" value="Bo4g024600"/>
</dbReference>
<evidence type="ECO:0000313" key="1">
    <source>
        <dbReference type="EnsemblPlants" id="Bo4g024600.1"/>
    </source>
</evidence>
<dbReference type="AlphaFoldDB" id="A0A0D3BQ32"/>
<name>A0A0D3BQ32_BRAOL</name>
<reference evidence="1 2" key="1">
    <citation type="journal article" date="2014" name="Genome Biol.">
        <title>Transcriptome and methylome profiling reveals relics of genome dominance in the mesopolyploid Brassica oleracea.</title>
        <authorList>
            <person name="Parkin I.A."/>
            <person name="Koh C."/>
            <person name="Tang H."/>
            <person name="Robinson S.J."/>
            <person name="Kagale S."/>
            <person name="Clarke W.E."/>
            <person name="Town C.D."/>
            <person name="Nixon J."/>
            <person name="Krishnakumar V."/>
            <person name="Bidwell S.L."/>
            <person name="Denoeud F."/>
            <person name="Belcram H."/>
            <person name="Links M.G."/>
            <person name="Just J."/>
            <person name="Clarke C."/>
            <person name="Bender T."/>
            <person name="Huebert T."/>
            <person name="Mason A.S."/>
            <person name="Pires J.C."/>
            <person name="Barker G."/>
            <person name="Moore J."/>
            <person name="Walley P.G."/>
            <person name="Manoli S."/>
            <person name="Batley J."/>
            <person name="Edwards D."/>
            <person name="Nelson M.N."/>
            <person name="Wang X."/>
            <person name="Paterson A.H."/>
            <person name="King G."/>
            <person name="Bancroft I."/>
            <person name="Chalhoub B."/>
            <person name="Sharpe A.G."/>
        </authorList>
    </citation>
    <scope>NUCLEOTIDE SEQUENCE</scope>
    <source>
        <strain evidence="1 2">cv. TO1000</strain>
    </source>
</reference>
<dbReference type="Pfam" id="PF04827">
    <property type="entry name" value="Plant_tran"/>
    <property type="match status" value="1"/>
</dbReference>
<dbReference type="EnsemblPlants" id="Bo4g024600.1">
    <property type="protein sequence ID" value="Bo4g024600.1"/>
    <property type="gene ID" value="Bo4g024600"/>
</dbReference>
<dbReference type="HOGENOM" id="CLU_012390_8_2_1"/>
<organism evidence="1 2">
    <name type="scientific">Brassica oleracea var. oleracea</name>
    <dbReference type="NCBI Taxonomy" id="109376"/>
    <lineage>
        <taxon>Eukaryota</taxon>
        <taxon>Viridiplantae</taxon>
        <taxon>Streptophyta</taxon>
        <taxon>Embryophyta</taxon>
        <taxon>Tracheophyta</taxon>
        <taxon>Spermatophyta</taxon>
        <taxon>Magnoliopsida</taxon>
        <taxon>eudicotyledons</taxon>
        <taxon>Gunneridae</taxon>
        <taxon>Pentapetalae</taxon>
        <taxon>rosids</taxon>
        <taxon>malvids</taxon>
        <taxon>Brassicales</taxon>
        <taxon>Brassicaceae</taxon>
        <taxon>Brassiceae</taxon>
        <taxon>Brassica</taxon>
    </lineage>
</organism>
<dbReference type="PANTHER" id="PTHR47150">
    <property type="entry name" value="OS12G0169200 PROTEIN"/>
    <property type="match status" value="1"/>
</dbReference>
<dbReference type="PANTHER" id="PTHR47150:SF5">
    <property type="entry name" value="OS07G0546750 PROTEIN"/>
    <property type="match status" value="1"/>
</dbReference>
<protein>
    <submittedName>
        <fullName evidence="1">Uncharacterized protein</fullName>
    </submittedName>
</protein>
<dbReference type="Proteomes" id="UP000032141">
    <property type="component" value="Chromosome C4"/>
</dbReference>
<proteinExistence type="predicted"/>
<evidence type="ECO:0000313" key="2">
    <source>
        <dbReference type="Proteomes" id="UP000032141"/>
    </source>
</evidence>
<dbReference type="STRING" id="109376.A0A0D3BQ32"/>
<reference evidence="1" key="2">
    <citation type="submission" date="2015-03" db="UniProtKB">
        <authorList>
            <consortium name="EnsemblPlants"/>
        </authorList>
    </citation>
    <scope>IDENTIFICATION</scope>
</reference>
<accession>A0A0D3BQ32</accession>
<dbReference type="InterPro" id="IPR006912">
    <property type="entry name" value="Harbinger_derived_prot"/>
</dbReference>
<keyword evidence="2" id="KW-1185">Reference proteome</keyword>